<dbReference type="PROSITE" id="PS50222">
    <property type="entry name" value="EF_HAND_2"/>
    <property type="match status" value="1"/>
</dbReference>
<protein>
    <submittedName>
        <fullName evidence="12">RAB11 family interacting protein 3</fullName>
    </submittedName>
</protein>
<dbReference type="SMART" id="SM00054">
    <property type="entry name" value="EFh"/>
    <property type="match status" value="2"/>
</dbReference>
<feature type="domain" description="FIP-RBD" evidence="11">
    <location>
        <begin position="875"/>
        <end position="937"/>
    </location>
</feature>
<dbReference type="CDD" id="cd00051">
    <property type="entry name" value="EFh"/>
    <property type="match status" value="1"/>
</dbReference>
<dbReference type="GO" id="GO:0005654">
    <property type="term" value="C:nucleoplasm"/>
    <property type="evidence" value="ECO:0007669"/>
    <property type="project" value="Ensembl"/>
</dbReference>
<dbReference type="GO" id="GO:1905345">
    <property type="term" value="P:protein localization to cleavage furrow"/>
    <property type="evidence" value="ECO:0007669"/>
    <property type="project" value="Ensembl"/>
</dbReference>
<evidence type="ECO:0000313" key="13">
    <source>
        <dbReference type="Proteomes" id="UP000472273"/>
    </source>
</evidence>
<feature type="coiled-coil region" evidence="8">
    <location>
        <begin position="640"/>
        <end position="875"/>
    </location>
</feature>
<dbReference type="InterPro" id="IPR051977">
    <property type="entry name" value="Rab11-interacting_regulator"/>
</dbReference>
<feature type="compositionally biased region" description="Low complexity" evidence="9">
    <location>
        <begin position="223"/>
        <end position="234"/>
    </location>
</feature>
<comment type="subcellular location">
    <subcellularLocation>
        <location evidence="2">Cleavage furrow</location>
    </subcellularLocation>
    <subcellularLocation>
        <location evidence="1">Midbody</location>
    </subcellularLocation>
    <subcellularLocation>
        <location evidence="3">Recycling endosome membrane</location>
        <topology evidence="3">Peripheral membrane protein</topology>
    </subcellularLocation>
</comment>
<dbReference type="GO" id="GO:1904779">
    <property type="term" value="P:regulation of protein localization to centrosome"/>
    <property type="evidence" value="ECO:0007669"/>
    <property type="project" value="Ensembl"/>
</dbReference>
<dbReference type="GO" id="GO:0005509">
    <property type="term" value="F:calcium ion binding"/>
    <property type="evidence" value="ECO:0007669"/>
    <property type="project" value="InterPro"/>
</dbReference>
<dbReference type="GO" id="GO:0032154">
    <property type="term" value="C:cleavage furrow"/>
    <property type="evidence" value="ECO:0007669"/>
    <property type="project" value="UniProtKB-SubCell"/>
</dbReference>
<dbReference type="Gene3D" id="1.20.5.2440">
    <property type="match status" value="1"/>
</dbReference>
<dbReference type="GO" id="GO:0032588">
    <property type="term" value="C:trans-Golgi network membrane"/>
    <property type="evidence" value="ECO:0007669"/>
    <property type="project" value="Ensembl"/>
</dbReference>
<dbReference type="GO" id="GO:0070164">
    <property type="term" value="P:negative regulation of adiponectin secretion"/>
    <property type="evidence" value="ECO:0007669"/>
    <property type="project" value="Ensembl"/>
</dbReference>
<dbReference type="PROSITE" id="PS51511">
    <property type="entry name" value="FIP_RBD"/>
    <property type="match status" value="1"/>
</dbReference>
<dbReference type="GO" id="GO:0005739">
    <property type="term" value="C:mitochondrion"/>
    <property type="evidence" value="ECO:0007669"/>
    <property type="project" value="Ensembl"/>
</dbReference>
<keyword evidence="13" id="KW-1185">Reference proteome</keyword>
<dbReference type="GO" id="GO:0007018">
    <property type="term" value="P:microtubule-based movement"/>
    <property type="evidence" value="ECO:0007669"/>
    <property type="project" value="Ensembl"/>
</dbReference>
<dbReference type="Proteomes" id="UP000472273">
    <property type="component" value="Unplaced"/>
</dbReference>
<dbReference type="GO" id="GO:0032456">
    <property type="term" value="P:endocytic recycling"/>
    <property type="evidence" value="ECO:0007669"/>
    <property type="project" value="Ensembl"/>
</dbReference>
<dbReference type="GO" id="GO:0098944">
    <property type="term" value="C:postsynaptic recycling endosome membrane"/>
    <property type="evidence" value="ECO:0007669"/>
    <property type="project" value="Ensembl"/>
</dbReference>
<dbReference type="GO" id="GO:0055038">
    <property type="term" value="C:recycling endosome membrane"/>
    <property type="evidence" value="ECO:0007669"/>
    <property type="project" value="UniProtKB-SubCell"/>
</dbReference>
<name>A0A670Y926_PSETE</name>
<dbReference type="GO" id="GO:0030674">
    <property type="term" value="F:protein-macromolecule adaptor activity"/>
    <property type="evidence" value="ECO:0007669"/>
    <property type="project" value="Ensembl"/>
</dbReference>
<evidence type="ECO:0000256" key="7">
    <source>
        <dbReference type="ARBA" id="ARBA00023136"/>
    </source>
</evidence>
<dbReference type="InterPro" id="IPR037245">
    <property type="entry name" value="FIP-RBD_C_sf"/>
</dbReference>
<dbReference type="FunFam" id="1.20.5.2440:FF:000001">
    <property type="entry name" value="RAB11 family interacting protein 4"/>
    <property type="match status" value="1"/>
</dbReference>
<dbReference type="GO" id="GO:0042803">
    <property type="term" value="F:protein homodimerization activity"/>
    <property type="evidence" value="ECO:0007669"/>
    <property type="project" value="Ensembl"/>
</dbReference>
<accession>A0A670Y926</accession>
<dbReference type="Gene3D" id="1.10.238.10">
    <property type="entry name" value="EF-hand"/>
    <property type="match status" value="1"/>
</dbReference>
<dbReference type="InterPro" id="IPR019018">
    <property type="entry name" value="Rab-bd_FIP-RBD"/>
</dbReference>
<evidence type="ECO:0000256" key="8">
    <source>
        <dbReference type="SAM" id="Coils"/>
    </source>
</evidence>
<reference evidence="12" key="1">
    <citation type="submission" date="2025-08" db="UniProtKB">
        <authorList>
            <consortium name="Ensembl"/>
        </authorList>
    </citation>
    <scope>IDENTIFICATION</scope>
</reference>
<dbReference type="GO" id="GO:1902954">
    <property type="term" value="P:regulation of early endosome to recycling endosome transport"/>
    <property type="evidence" value="ECO:0007669"/>
    <property type="project" value="Ensembl"/>
</dbReference>
<dbReference type="PANTHER" id="PTHR15726:SF6">
    <property type="entry name" value="RAB11 FAMILY-INTERACTING PROTEIN 3"/>
    <property type="match status" value="1"/>
</dbReference>
<dbReference type="GO" id="GO:1903438">
    <property type="term" value="P:positive regulation of mitotic cytokinetic process"/>
    <property type="evidence" value="ECO:0007669"/>
    <property type="project" value="Ensembl"/>
</dbReference>
<evidence type="ECO:0000256" key="2">
    <source>
        <dbReference type="ARBA" id="ARBA00004626"/>
    </source>
</evidence>
<dbReference type="GO" id="GO:0034451">
    <property type="term" value="C:centriolar satellite"/>
    <property type="evidence" value="ECO:0007669"/>
    <property type="project" value="Ensembl"/>
</dbReference>
<feature type="domain" description="EF-hand" evidence="10">
    <location>
        <begin position="405"/>
        <end position="440"/>
    </location>
</feature>
<dbReference type="GeneTree" id="ENSGT00440000033742"/>
<evidence type="ECO:0000256" key="1">
    <source>
        <dbReference type="ARBA" id="ARBA00004214"/>
    </source>
</evidence>
<dbReference type="GO" id="GO:0036064">
    <property type="term" value="C:ciliary basal body"/>
    <property type="evidence" value="ECO:0007669"/>
    <property type="project" value="Ensembl"/>
</dbReference>
<dbReference type="GO" id="GO:2001135">
    <property type="term" value="P:regulation of endocytic recycling"/>
    <property type="evidence" value="ECO:0007669"/>
    <property type="project" value="Ensembl"/>
</dbReference>
<keyword evidence="4" id="KW-0813">Transport</keyword>
<feature type="compositionally biased region" description="Pro residues" evidence="9">
    <location>
        <begin position="159"/>
        <end position="171"/>
    </location>
</feature>
<organism evidence="12 13">
    <name type="scientific">Pseudonaja textilis</name>
    <name type="common">Eastern brown snake</name>
    <dbReference type="NCBI Taxonomy" id="8673"/>
    <lineage>
        <taxon>Eukaryota</taxon>
        <taxon>Metazoa</taxon>
        <taxon>Chordata</taxon>
        <taxon>Craniata</taxon>
        <taxon>Vertebrata</taxon>
        <taxon>Euteleostomi</taxon>
        <taxon>Lepidosauria</taxon>
        <taxon>Squamata</taxon>
        <taxon>Bifurcata</taxon>
        <taxon>Unidentata</taxon>
        <taxon>Episquamata</taxon>
        <taxon>Toxicofera</taxon>
        <taxon>Serpentes</taxon>
        <taxon>Colubroidea</taxon>
        <taxon>Elapidae</taxon>
        <taxon>Hydrophiinae</taxon>
        <taxon>Pseudonaja</taxon>
    </lineage>
</organism>
<dbReference type="InterPro" id="IPR002048">
    <property type="entry name" value="EF_hand_dom"/>
</dbReference>
<reference evidence="12" key="2">
    <citation type="submission" date="2025-09" db="UniProtKB">
        <authorList>
            <consortium name="Ensembl"/>
        </authorList>
    </citation>
    <scope>IDENTIFICATION</scope>
</reference>
<gene>
    <name evidence="12" type="primary">RAB11FIP3</name>
</gene>
<dbReference type="GO" id="GO:0043001">
    <property type="term" value="P:Golgi to plasma membrane protein transport"/>
    <property type="evidence" value="ECO:0007669"/>
    <property type="project" value="Ensembl"/>
</dbReference>
<dbReference type="GO" id="GO:0045171">
    <property type="term" value="C:intercellular bridge"/>
    <property type="evidence" value="ECO:0007669"/>
    <property type="project" value="Ensembl"/>
</dbReference>
<feature type="compositionally biased region" description="Basic residues" evidence="9">
    <location>
        <begin position="98"/>
        <end position="113"/>
    </location>
</feature>
<dbReference type="InterPro" id="IPR057316">
    <property type="entry name" value="Rab11-FIP3/4_dom"/>
</dbReference>
<feature type="compositionally biased region" description="Low complexity" evidence="9">
    <location>
        <begin position="175"/>
        <end position="196"/>
    </location>
</feature>
<dbReference type="GO" id="GO:0051959">
    <property type="term" value="F:dynein light intermediate chain binding"/>
    <property type="evidence" value="ECO:0007669"/>
    <property type="project" value="Ensembl"/>
</dbReference>
<dbReference type="GO" id="GO:0045724">
    <property type="term" value="P:positive regulation of cilium assembly"/>
    <property type="evidence" value="ECO:0007669"/>
    <property type="project" value="Ensembl"/>
</dbReference>
<evidence type="ECO:0000256" key="4">
    <source>
        <dbReference type="ARBA" id="ARBA00022448"/>
    </source>
</evidence>
<evidence type="ECO:0000256" key="9">
    <source>
        <dbReference type="SAM" id="MobiDB-lite"/>
    </source>
</evidence>
<evidence type="ECO:0000256" key="3">
    <source>
        <dbReference type="ARBA" id="ARBA00004654"/>
    </source>
</evidence>
<proteinExistence type="predicted"/>
<evidence type="ECO:0000259" key="10">
    <source>
        <dbReference type="PROSITE" id="PS50222"/>
    </source>
</evidence>
<dbReference type="Pfam" id="PF09457">
    <property type="entry name" value="RBD-FIP"/>
    <property type="match status" value="1"/>
</dbReference>
<dbReference type="GO" id="GO:0030496">
    <property type="term" value="C:midbody"/>
    <property type="evidence" value="ECO:0007669"/>
    <property type="project" value="UniProtKB-SubCell"/>
</dbReference>
<feature type="region of interest" description="Disordered" evidence="9">
    <location>
        <begin position="1"/>
        <end position="283"/>
    </location>
</feature>
<dbReference type="SUPFAM" id="SSF47473">
    <property type="entry name" value="EF-hand"/>
    <property type="match status" value="1"/>
</dbReference>
<dbReference type="GO" id="GO:0000139">
    <property type="term" value="C:Golgi membrane"/>
    <property type="evidence" value="ECO:0007669"/>
    <property type="project" value="Ensembl"/>
</dbReference>
<dbReference type="InterPro" id="IPR011992">
    <property type="entry name" value="EF-hand-dom_pair"/>
</dbReference>
<dbReference type="Pfam" id="PF25450">
    <property type="entry name" value="Rab11-FIP3"/>
    <property type="match status" value="1"/>
</dbReference>
<evidence type="ECO:0000256" key="6">
    <source>
        <dbReference type="ARBA" id="ARBA00023054"/>
    </source>
</evidence>
<sequence>PPFCILSLPLPHSSPRAGEAGGRALPLCAPPAPEPGWRRSSCSRRCEGRGADGGAPAAPPKRAAKAGAKEEEEEEEKAARGARRAGGFLDRAPLGRPRWGRRRRRRKKWRRRREGAGDTRPSPASPTAMELRSLADPGASTAREARLSLEPLEAEGLPRRPPSPPPLPGPELPRFRLAGSPVGGSSSASTAAAAAGMLPDATPPPSLEQVLRGMAERGPRRASSSSPSSPSSSSVGGCLPGPGARGPDGPIRCEESDSGAGDRLQDAAGPIQEPEEREPWSCLAEPPLAPDLRLEAATTPGELDQAEEPFCPISGIPPGSFLDLAAPPEKESYSPELLLDCSWTEEMEDCTDSHPGRGPPLLRPLMGTPPSTLLPPLRSSNDLAPHLPLGQQAQHLEEELPGCLEDAPQLQTVFRALDQDDDGFVRIEEFVQFATVYGAEQVKDLIKFLDPIGLGVISFEDFCRGISAIRNGDPDSQLCPLGYTPDETPPACADEFDDFVAYEANEVTDSAYMGSESTYSECETFTDEDTSTLVHHEMHDEVETDSAVDSTVHSEIMEPEETENGHSIVTVISGEEHFEDYGEGNEGDVFSDSLCNGESGFSTSFLSAFLRLAYRHLHQTGSFSMDNIEQPFQKSSECLEEDITDKVIFLEKRVTELEKDTAANGEQQSRLKQENLQLVHRANALEEQLKEQEMKSDEILIDEIRKQRDLLSRMEREKSMEIENLQARLHQLDNENGELRSCVPCLKANIERLEEEKQKLLDEIEDLAVQLTEERENKRKLGEKLNHERHQFQKDKESRQELIEDLRKQLEHLQVFKLEAEQRRGRSSSIGLQEYNSRTRENELEQEIRRLKQDNRNLKEQNDELNGQIINLSIQGAKNLFSASFSESLAAEISLVSRDELMEAIQKQEEINFRLQDYIDRIIVAIMETNPSILEVK</sequence>
<evidence type="ECO:0000313" key="12">
    <source>
        <dbReference type="Ensembl" id="ENSPTXP00000005882.1"/>
    </source>
</evidence>
<keyword evidence="6 8" id="KW-0175">Coiled coil</keyword>
<keyword evidence="5" id="KW-0967">Endosome</keyword>
<dbReference type="Ensembl" id="ENSPTXT00000006071.1">
    <property type="protein sequence ID" value="ENSPTXP00000005882.1"/>
    <property type="gene ID" value="ENSPTXG00000004289.1"/>
</dbReference>
<dbReference type="GO" id="GO:0030666">
    <property type="term" value="C:endocytic vesicle membrane"/>
    <property type="evidence" value="ECO:0007669"/>
    <property type="project" value="Ensembl"/>
</dbReference>
<dbReference type="GO" id="GO:0061512">
    <property type="term" value="P:protein localization to cilium"/>
    <property type="evidence" value="ECO:0007669"/>
    <property type="project" value="Ensembl"/>
</dbReference>
<dbReference type="AlphaFoldDB" id="A0A670Y926"/>
<dbReference type="Pfam" id="PF13499">
    <property type="entry name" value="EF-hand_7"/>
    <property type="match status" value="1"/>
</dbReference>
<dbReference type="SUPFAM" id="SSF144270">
    <property type="entry name" value="Eferin C-derminal domain-like"/>
    <property type="match status" value="1"/>
</dbReference>
<evidence type="ECO:0000259" key="11">
    <source>
        <dbReference type="PROSITE" id="PS51511"/>
    </source>
</evidence>
<dbReference type="GO" id="GO:0031267">
    <property type="term" value="F:small GTPase binding"/>
    <property type="evidence" value="ECO:0007669"/>
    <property type="project" value="Ensembl"/>
</dbReference>
<keyword evidence="7" id="KW-0472">Membrane</keyword>
<evidence type="ECO:0000256" key="5">
    <source>
        <dbReference type="ARBA" id="ARBA00022753"/>
    </source>
</evidence>
<dbReference type="PANTHER" id="PTHR15726">
    <property type="entry name" value="RAB11-FAMILY INTERACTING PROTEIN"/>
    <property type="match status" value="1"/>
</dbReference>
<dbReference type="GO" id="GO:0061502">
    <property type="term" value="P:early endosome to recycling endosome transport"/>
    <property type="evidence" value="ECO:0007669"/>
    <property type="project" value="Ensembl"/>
</dbReference>